<dbReference type="InterPro" id="IPR003331">
    <property type="entry name" value="UDP_GlcNAc_Epimerase_2_dom"/>
</dbReference>
<keyword evidence="7" id="KW-1185">Reference proteome</keyword>
<dbReference type="KEGG" id="ocy:OSSY52_08020"/>
<dbReference type="AlphaFoldDB" id="A0A7G1G2S5"/>
<protein>
    <recommendedName>
        <fullName evidence="3">UDP-N-acetylglucosamine 2-epimerase (non-hydrolyzing)</fullName>
        <ecNumber evidence="3">5.1.3.14</ecNumber>
    </recommendedName>
</protein>
<dbReference type="EMBL" id="AP018712">
    <property type="protein sequence ID" value="BBE30661.1"/>
    <property type="molecule type" value="Genomic_DNA"/>
</dbReference>
<accession>A0A7G1G2S5</accession>
<comment type="similarity">
    <text evidence="2 4">Belongs to the UDP-N-acetylglucosamine 2-epimerase family.</text>
</comment>
<keyword evidence="1 4" id="KW-0413">Isomerase</keyword>
<dbReference type="SUPFAM" id="SSF53756">
    <property type="entry name" value="UDP-Glycosyltransferase/glycogen phosphorylase"/>
    <property type="match status" value="1"/>
</dbReference>
<dbReference type="InterPro" id="IPR029767">
    <property type="entry name" value="WecB-like"/>
</dbReference>
<dbReference type="GO" id="GO:0008761">
    <property type="term" value="F:UDP-N-acetylglucosamine 2-epimerase activity"/>
    <property type="evidence" value="ECO:0007669"/>
    <property type="project" value="UniProtKB-EC"/>
</dbReference>
<organism evidence="6 7">
    <name type="scientific">Tepiditoga spiralis</name>
    <dbReference type="NCBI Taxonomy" id="2108365"/>
    <lineage>
        <taxon>Bacteria</taxon>
        <taxon>Thermotogati</taxon>
        <taxon>Thermotogota</taxon>
        <taxon>Thermotogae</taxon>
        <taxon>Petrotogales</taxon>
        <taxon>Petrotogaceae</taxon>
        <taxon>Tepiditoga</taxon>
    </lineage>
</organism>
<evidence type="ECO:0000313" key="7">
    <source>
        <dbReference type="Proteomes" id="UP000516361"/>
    </source>
</evidence>
<evidence type="ECO:0000256" key="4">
    <source>
        <dbReference type="RuleBase" id="RU003513"/>
    </source>
</evidence>
<sequence length="364" mass="41547">MKIALIFGTRPEAIKMAPVYLKMKELGMDVKIIATAQHREMLDQVFEIFKIKPDYDLNIMKPNQQLSELTSRLIVSIDKILKKEKFDYILVHGDTTSTMAGSIAGFYNKIKVCHVEAGLRTNNIYNPYPEEMNRRITGTIATYHFAPTKRAKKNLLNEGINEKNIIITGNTVIDSLLWVEKNKKDEIEKIKEKYGLKGKKYILMTMHRRENWGDPMKNTLKAVKKYLKENSDMNLVFPVHLNPMVRKVVNEELKELKNVILIDPVEYLEFISLMDGCHYIMTDSGGIQEEAPSLGKPTVVLRKTTERPEALESGTALLAGTDFNDVYNTMKQLEGELYEKMSNTSNPFGNGKASKIICDFLNSL</sequence>
<dbReference type="EC" id="5.1.3.14" evidence="3"/>
<dbReference type="Pfam" id="PF02350">
    <property type="entry name" value="Epimerase_2"/>
    <property type="match status" value="1"/>
</dbReference>
<dbReference type="FunCoup" id="A0A7G1G2S5">
    <property type="interactions" value="202"/>
</dbReference>
<dbReference type="PANTHER" id="PTHR43174">
    <property type="entry name" value="UDP-N-ACETYLGLUCOSAMINE 2-EPIMERASE"/>
    <property type="match status" value="1"/>
</dbReference>
<evidence type="ECO:0000256" key="1">
    <source>
        <dbReference type="ARBA" id="ARBA00023235"/>
    </source>
</evidence>
<reference evidence="6 7" key="1">
    <citation type="submission" date="2018-06" db="EMBL/GenBank/DDBJ databases">
        <title>Genome sequencing of Oceanotoga sp. sy52.</title>
        <authorList>
            <person name="Mori K."/>
        </authorList>
    </citation>
    <scope>NUCLEOTIDE SEQUENCE [LARGE SCALE GENOMIC DNA]</scope>
    <source>
        <strain evidence="7">sy52</strain>
    </source>
</reference>
<dbReference type="NCBIfam" id="TIGR00236">
    <property type="entry name" value="wecB"/>
    <property type="match status" value="1"/>
</dbReference>
<evidence type="ECO:0000259" key="5">
    <source>
        <dbReference type="Pfam" id="PF02350"/>
    </source>
</evidence>
<dbReference type="Proteomes" id="UP000516361">
    <property type="component" value="Chromosome"/>
</dbReference>
<proteinExistence type="inferred from homology"/>
<dbReference type="PANTHER" id="PTHR43174:SF2">
    <property type="entry name" value="UDP-N-ACETYLGLUCOSAMINE 2-EPIMERASE"/>
    <property type="match status" value="1"/>
</dbReference>
<dbReference type="FunFam" id="3.40.50.2000:FF:000043">
    <property type="entry name" value="UDP-N-acetylglucosamine 2-epimerase"/>
    <property type="match status" value="1"/>
</dbReference>
<name>A0A7G1G2S5_9BACT</name>
<evidence type="ECO:0000256" key="2">
    <source>
        <dbReference type="ARBA" id="ARBA00038209"/>
    </source>
</evidence>
<dbReference type="InParanoid" id="A0A7G1G2S5"/>
<dbReference type="Gene3D" id="3.40.50.2000">
    <property type="entry name" value="Glycogen Phosphorylase B"/>
    <property type="match status" value="2"/>
</dbReference>
<dbReference type="CDD" id="cd03786">
    <property type="entry name" value="GTB_UDP-GlcNAc_2-Epimerase"/>
    <property type="match status" value="1"/>
</dbReference>
<feature type="domain" description="UDP-N-acetylglucosamine 2-epimerase" evidence="5">
    <location>
        <begin position="27"/>
        <end position="361"/>
    </location>
</feature>
<gene>
    <name evidence="6" type="ORF">OSSY52_08020</name>
</gene>
<evidence type="ECO:0000256" key="3">
    <source>
        <dbReference type="ARBA" id="ARBA00038858"/>
    </source>
</evidence>
<evidence type="ECO:0000313" key="6">
    <source>
        <dbReference type="EMBL" id="BBE30661.1"/>
    </source>
</evidence>
<dbReference type="RefSeq" id="WP_190615737.1">
    <property type="nucleotide sequence ID" value="NZ_AP018712.1"/>
</dbReference>